<dbReference type="HOGENOM" id="CLU_1145819_0_0_6"/>
<organism evidence="2 3">
    <name type="scientific">Aliivibrio wodanis</name>
    <dbReference type="NCBI Taxonomy" id="80852"/>
    <lineage>
        <taxon>Bacteria</taxon>
        <taxon>Pseudomonadati</taxon>
        <taxon>Pseudomonadota</taxon>
        <taxon>Gammaproteobacteria</taxon>
        <taxon>Vibrionales</taxon>
        <taxon>Vibrionaceae</taxon>
        <taxon>Aliivibrio</taxon>
    </lineage>
</organism>
<protein>
    <submittedName>
        <fullName evidence="2">Membrane protein</fullName>
    </submittedName>
</protein>
<evidence type="ECO:0000313" key="3">
    <source>
        <dbReference type="Proteomes" id="UP000032427"/>
    </source>
</evidence>
<evidence type="ECO:0000256" key="1">
    <source>
        <dbReference type="SAM" id="Phobius"/>
    </source>
</evidence>
<evidence type="ECO:0000313" key="2">
    <source>
        <dbReference type="EMBL" id="CED57295.1"/>
    </source>
</evidence>
<keyword evidence="1" id="KW-1133">Transmembrane helix</keyword>
<name>A0A090I6I0_9GAMM</name>
<dbReference type="Gene3D" id="3.40.50.450">
    <property type="match status" value="1"/>
</dbReference>
<sequence>MEVLNIFSESLITSFPTFLVLAAAVVCVRALMRQYLEMKHKYDYKDDRYRQDIEVRISELTQEIQSSKRRFESVNHLLIDGNSSSKGILHNLALENIQIESNTAFVLTPFNSMFDSDYKAVKGFFTEYGYKCERGDDLKVTHNVLGHIIKKMASAEIVVANISGRNPNVFYELGIAHALGKDVIIIAKSPKDITFDVASGQVIIYQNEEQLKSELNQWLVSILKRT</sequence>
<dbReference type="GeneID" id="28543712"/>
<keyword evidence="1" id="KW-0472">Membrane</keyword>
<keyword evidence="1" id="KW-0812">Transmembrane</keyword>
<dbReference type="Proteomes" id="UP000032427">
    <property type="component" value="Chromosome 2"/>
</dbReference>
<accession>A0A090I6I0</accession>
<dbReference type="SUPFAM" id="SSF52309">
    <property type="entry name" value="N-(deoxy)ribosyltransferase-like"/>
    <property type="match status" value="1"/>
</dbReference>
<proteinExistence type="predicted"/>
<gene>
    <name evidence="2" type="ORF">AWOD_II_0658</name>
</gene>
<keyword evidence="3" id="KW-1185">Reference proteome</keyword>
<dbReference type="OrthoDB" id="5180013at2"/>
<dbReference type="STRING" id="80852.AWOD_II_0658"/>
<dbReference type="PATRIC" id="fig|80852.17.peg.3434"/>
<dbReference type="KEGG" id="awd:AWOD_II_0658"/>
<dbReference type="EMBL" id="LN554847">
    <property type="protein sequence ID" value="CED57295.1"/>
    <property type="molecule type" value="Genomic_DNA"/>
</dbReference>
<dbReference type="AlphaFoldDB" id="A0A090I6I0"/>
<reference evidence="3" key="1">
    <citation type="submission" date="2014-09" db="EMBL/GenBank/DDBJ databases">
        <authorList>
            <person name="Hjerde E."/>
        </authorList>
    </citation>
    <scope>NUCLEOTIDE SEQUENCE [LARGE SCALE GENOMIC DNA]</scope>
    <source>
        <strain evidence="3">06/09/139</strain>
    </source>
</reference>
<feature type="transmembrane region" description="Helical" evidence="1">
    <location>
        <begin position="12"/>
        <end position="32"/>
    </location>
</feature>